<sequence>MRTTPGSTRSWLRAHPLVFDAILAVVLTTASLWWIASAGPGEGAGWLRSATPRPADALNLVLAAACTLPVALRRDRPLLLLMATCVPQAALDALHYDPGLSEFGGLVLLYSVAVYRGLALSLAALGVSFSSYLASAVSGVITPTWTDHAVVTAVLLLCWVCGRALRLRRAYLDELVQRAHRLERARDADTRAARAEERSRIARELHDVVAHHVSVMTVQAAAARRMLDTKPDVARDALTAIEEMGRTAMAEMRNIVGVLRTDGPAERGPQPGMGDLPALVEQMREAGLRTQLRVEGDHRRLPPGVDLAAYRLVQEALTNSLRHAGPAARAWVTVRHEGNELTLQVEDDGRGAAEESVRIGGKGHGLVGIRERVALYGGVLRIGPRVGGGFEVRARFPLKDSPLKDGPARNGSLKGGAGKDRPPRHGAPEPGTTEHDTADYDTGEHGAPGHAPAVDDPLTHGPLKDTA</sequence>
<evidence type="ECO:0000256" key="7">
    <source>
        <dbReference type="ARBA" id="ARBA00022840"/>
    </source>
</evidence>
<evidence type="ECO:0000256" key="5">
    <source>
        <dbReference type="ARBA" id="ARBA00022741"/>
    </source>
</evidence>
<name>A0ABQ4FC63_9ACTN</name>
<dbReference type="GO" id="GO:0016301">
    <property type="term" value="F:kinase activity"/>
    <property type="evidence" value="ECO:0007669"/>
    <property type="project" value="UniProtKB-KW"/>
</dbReference>
<dbReference type="InterPro" id="IPR003594">
    <property type="entry name" value="HATPase_dom"/>
</dbReference>
<keyword evidence="10" id="KW-0812">Transmembrane</keyword>
<evidence type="ECO:0000256" key="1">
    <source>
        <dbReference type="ARBA" id="ARBA00000085"/>
    </source>
</evidence>
<keyword evidence="7" id="KW-0067">ATP-binding</keyword>
<keyword evidence="10" id="KW-0472">Membrane</keyword>
<dbReference type="Gene3D" id="1.20.5.1930">
    <property type="match status" value="1"/>
</dbReference>
<feature type="domain" description="Histidine kinase" evidence="11">
    <location>
        <begin position="311"/>
        <end position="400"/>
    </location>
</feature>
<keyword evidence="5" id="KW-0547">Nucleotide-binding</keyword>
<keyword evidence="6 12" id="KW-0418">Kinase</keyword>
<dbReference type="PROSITE" id="PS50109">
    <property type="entry name" value="HIS_KIN"/>
    <property type="match status" value="1"/>
</dbReference>
<dbReference type="PANTHER" id="PTHR24421:SF10">
    <property type="entry name" value="NITRATE_NITRITE SENSOR PROTEIN NARQ"/>
    <property type="match status" value="1"/>
</dbReference>
<dbReference type="PANTHER" id="PTHR24421">
    <property type="entry name" value="NITRATE/NITRITE SENSOR PROTEIN NARX-RELATED"/>
    <property type="match status" value="1"/>
</dbReference>
<evidence type="ECO:0000313" key="13">
    <source>
        <dbReference type="Proteomes" id="UP000651728"/>
    </source>
</evidence>
<dbReference type="Gene3D" id="3.30.565.10">
    <property type="entry name" value="Histidine kinase-like ATPase, C-terminal domain"/>
    <property type="match status" value="1"/>
</dbReference>
<comment type="catalytic activity">
    <reaction evidence="1">
        <text>ATP + protein L-histidine = ADP + protein N-phospho-L-histidine.</text>
        <dbReference type="EC" id="2.7.13.3"/>
    </reaction>
</comment>
<keyword evidence="4" id="KW-0808">Transferase</keyword>
<comment type="caution">
    <text evidence="12">The sequence shown here is derived from an EMBL/GenBank/DDBJ whole genome shotgun (WGS) entry which is preliminary data.</text>
</comment>
<dbReference type="Pfam" id="PF02518">
    <property type="entry name" value="HATPase_c"/>
    <property type="match status" value="1"/>
</dbReference>
<dbReference type="InterPro" id="IPR036890">
    <property type="entry name" value="HATPase_C_sf"/>
</dbReference>
<evidence type="ECO:0000256" key="6">
    <source>
        <dbReference type="ARBA" id="ARBA00022777"/>
    </source>
</evidence>
<gene>
    <name evidence="12" type="ORF">Mam01_25280</name>
</gene>
<organism evidence="12 13">
    <name type="scientific">Microbispora amethystogenes</name>
    <dbReference type="NCBI Taxonomy" id="1427754"/>
    <lineage>
        <taxon>Bacteria</taxon>
        <taxon>Bacillati</taxon>
        <taxon>Actinomycetota</taxon>
        <taxon>Actinomycetes</taxon>
        <taxon>Streptosporangiales</taxon>
        <taxon>Streptosporangiaceae</taxon>
        <taxon>Microbispora</taxon>
    </lineage>
</organism>
<dbReference type="Pfam" id="PF07730">
    <property type="entry name" value="HisKA_3"/>
    <property type="match status" value="1"/>
</dbReference>
<feature type="transmembrane region" description="Helical" evidence="10">
    <location>
        <begin position="12"/>
        <end position="35"/>
    </location>
</feature>
<proteinExistence type="predicted"/>
<dbReference type="InterPro" id="IPR055558">
    <property type="entry name" value="DUF7134"/>
</dbReference>
<dbReference type="Proteomes" id="UP000651728">
    <property type="component" value="Unassembled WGS sequence"/>
</dbReference>
<feature type="compositionally biased region" description="Basic and acidic residues" evidence="9">
    <location>
        <begin position="398"/>
        <end position="407"/>
    </location>
</feature>
<keyword evidence="10" id="KW-1133">Transmembrane helix</keyword>
<evidence type="ECO:0000256" key="8">
    <source>
        <dbReference type="ARBA" id="ARBA00023012"/>
    </source>
</evidence>
<protein>
    <recommendedName>
        <fullName evidence="2">histidine kinase</fullName>
        <ecNumber evidence="2">2.7.13.3</ecNumber>
    </recommendedName>
</protein>
<feature type="compositionally biased region" description="Basic and acidic residues" evidence="9">
    <location>
        <begin position="417"/>
        <end position="444"/>
    </location>
</feature>
<feature type="transmembrane region" description="Helical" evidence="10">
    <location>
        <begin position="55"/>
        <end position="72"/>
    </location>
</feature>
<dbReference type="SMART" id="SM00387">
    <property type="entry name" value="HATPase_c"/>
    <property type="match status" value="1"/>
</dbReference>
<dbReference type="InterPro" id="IPR050482">
    <property type="entry name" value="Sensor_HK_TwoCompSys"/>
</dbReference>
<dbReference type="Pfam" id="PF23539">
    <property type="entry name" value="DUF7134"/>
    <property type="match status" value="1"/>
</dbReference>
<reference evidence="12 13" key="1">
    <citation type="submission" date="2021-01" db="EMBL/GenBank/DDBJ databases">
        <title>Whole genome shotgun sequence of Microbispora amethystogenes NBRC 101907.</title>
        <authorList>
            <person name="Komaki H."/>
            <person name="Tamura T."/>
        </authorList>
    </citation>
    <scope>NUCLEOTIDE SEQUENCE [LARGE SCALE GENOMIC DNA]</scope>
    <source>
        <strain evidence="12 13">NBRC 101907</strain>
    </source>
</reference>
<evidence type="ECO:0000256" key="3">
    <source>
        <dbReference type="ARBA" id="ARBA00022553"/>
    </source>
</evidence>
<keyword evidence="3" id="KW-0597">Phosphoprotein</keyword>
<dbReference type="EC" id="2.7.13.3" evidence="2"/>
<keyword evidence="8" id="KW-0902">Two-component regulatory system</keyword>
<evidence type="ECO:0000256" key="10">
    <source>
        <dbReference type="SAM" id="Phobius"/>
    </source>
</evidence>
<dbReference type="CDD" id="cd16917">
    <property type="entry name" value="HATPase_UhpB-NarQ-NarX-like"/>
    <property type="match status" value="1"/>
</dbReference>
<dbReference type="InterPro" id="IPR005467">
    <property type="entry name" value="His_kinase_dom"/>
</dbReference>
<evidence type="ECO:0000256" key="4">
    <source>
        <dbReference type="ARBA" id="ARBA00022679"/>
    </source>
</evidence>
<feature type="transmembrane region" description="Helical" evidence="10">
    <location>
        <begin position="148"/>
        <end position="165"/>
    </location>
</feature>
<evidence type="ECO:0000313" key="12">
    <source>
        <dbReference type="EMBL" id="GIH32364.1"/>
    </source>
</evidence>
<dbReference type="EMBL" id="BOOB01000017">
    <property type="protein sequence ID" value="GIH32364.1"/>
    <property type="molecule type" value="Genomic_DNA"/>
</dbReference>
<evidence type="ECO:0000259" key="11">
    <source>
        <dbReference type="PROSITE" id="PS50109"/>
    </source>
</evidence>
<dbReference type="RefSeq" id="WP_204285528.1">
    <property type="nucleotide sequence ID" value="NZ_BAABEJ010000004.1"/>
</dbReference>
<evidence type="ECO:0000256" key="9">
    <source>
        <dbReference type="SAM" id="MobiDB-lite"/>
    </source>
</evidence>
<feature type="region of interest" description="Disordered" evidence="9">
    <location>
        <begin position="398"/>
        <end position="467"/>
    </location>
</feature>
<dbReference type="InterPro" id="IPR011712">
    <property type="entry name" value="Sig_transdc_His_kin_sub3_dim/P"/>
</dbReference>
<dbReference type="SUPFAM" id="SSF55874">
    <property type="entry name" value="ATPase domain of HSP90 chaperone/DNA topoisomerase II/histidine kinase"/>
    <property type="match status" value="1"/>
</dbReference>
<evidence type="ECO:0000256" key="2">
    <source>
        <dbReference type="ARBA" id="ARBA00012438"/>
    </source>
</evidence>
<keyword evidence="13" id="KW-1185">Reference proteome</keyword>
<accession>A0ABQ4FC63</accession>